<dbReference type="InterPro" id="IPR050291">
    <property type="entry name" value="CDF_Transporter"/>
</dbReference>
<dbReference type="Pfam" id="PF16916">
    <property type="entry name" value="ZT_dimer"/>
    <property type="match status" value="1"/>
</dbReference>
<dbReference type="WBParaSite" id="ACRNAN_Path_74.g269.t1">
    <property type="protein sequence ID" value="ACRNAN_Path_74.g269.t1"/>
    <property type="gene ID" value="ACRNAN_Path_74.g269"/>
</dbReference>
<evidence type="ECO:0000313" key="4">
    <source>
        <dbReference type="WBParaSite" id="ACRNAN_Path_74.g269.t1"/>
    </source>
</evidence>
<dbReference type="PANTHER" id="PTHR43840">
    <property type="entry name" value="MITOCHONDRIAL METAL TRANSPORTER 1-RELATED"/>
    <property type="match status" value="1"/>
</dbReference>
<dbReference type="Proteomes" id="UP000887540">
    <property type="component" value="Unplaced"/>
</dbReference>
<name>A0A914CB73_9BILA</name>
<sequence length="70" mass="8257">MALDTVYAYHFGSKYLVELHVLMNGDLSLHDSHDISESLQIKIERLPYVERCFVHCDYKLDGDEHLKKYN</sequence>
<organism evidence="3 4">
    <name type="scientific">Acrobeloides nanus</name>
    <dbReference type="NCBI Taxonomy" id="290746"/>
    <lineage>
        <taxon>Eukaryota</taxon>
        <taxon>Metazoa</taxon>
        <taxon>Ecdysozoa</taxon>
        <taxon>Nematoda</taxon>
        <taxon>Chromadorea</taxon>
        <taxon>Rhabditida</taxon>
        <taxon>Tylenchina</taxon>
        <taxon>Cephalobomorpha</taxon>
        <taxon>Cephaloboidea</taxon>
        <taxon>Cephalobidae</taxon>
        <taxon>Acrobeloides</taxon>
    </lineage>
</organism>
<dbReference type="GO" id="GO:0016020">
    <property type="term" value="C:membrane"/>
    <property type="evidence" value="ECO:0007669"/>
    <property type="project" value="TreeGrafter"/>
</dbReference>
<accession>A0A914CB73</accession>
<dbReference type="Gene3D" id="3.30.70.1350">
    <property type="entry name" value="Cation efflux protein, cytoplasmic domain"/>
    <property type="match status" value="1"/>
</dbReference>
<dbReference type="PANTHER" id="PTHR43840:SF8">
    <property type="entry name" value="CATION EFFLUX PROTEIN CYTOPLASMIC DOMAIN-CONTAINING PROTEIN"/>
    <property type="match status" value="1"/>
</dbReference>
<proteinExistence type="predicted"/>
<dbReference type="AlphaFoldDB" id="A0A914CB73"/>
<dbReference type="GO" id="GO:0008324">
    <property type="term" value="F:monoatomic cation transmembrane transporter activity"/>
    <property type="evidence" value="ECO:0007669"/>
    <property type="project" value="TreeGrafter"/>
</dbReference>
<reference evidence="4" key="1">
    <citation type="submission" date="2022-11" db="UniProtKB">
        <authorList>
            <consortium name="WormBaseParasite"/>
        </authorList>
    </citation>
    <scope>IDENTIFICATION</scope>
</reference>
<evidence type="ECO:0000259" key="2">
    <source>
        <dbReference type="Pfam" id="PF16916"/>
    </source>
</evidence>
<dbReference type="SUPFAM" id="SSF160240">
    <property type="entry name" value="Cation efflux protein cytoplasmic domain-like"/>
    <property type="match status" value="1"/>
</dbReference>
<dbReference type="InterPro" id="IPR027470">
    <property type="entry name" value="Cation_efflux_CTD"/>
</dbReference>
<keyword evidence="1" id="KW-0813">Transport</keyword>
<dbReference type="InterPro" id="IPR036837">
    <property type="entry name" value="Cation_efflux_CTD_sf"/>
</dbReference>
<evidence type="ECO:0000256" key="1">
    <source>
        <dbReference type="ARBA" id="ARBA00022448"/>
    </source>
</evidence>
<evidence type="ECO:0000313" key="3">
    <source>
        <dbReference type="Proteomes" id="UP000887540"/>
    </source>
</evidence>
<feature type="domain" description="Cation efflux protein cytoplasmic" evidence="2">
    <location>
        <begin position="11"/>
        <end position="57"/>
    </location>
</feature>
<keyword evidence="3" id="KW-1185">Reference proteome</keyword>
<protein>
    <submittedName>
        <fullName evidence="4">Cation efflux protein cytoplasmic domain-containing protein</fullName>
    </submittedName>
</protein>